<name>A0A1G8YZG3_9FIRM</name>
<evidence type="ECO:0000259" key="7">
    <source>
        <dbReference type="PROSITE" id="PS51918"/>
    </source>
</evidence>
<gene>
    <name evidence="8" type="ORF">SAMN05660472_00693</name>
</gene>
<dbReference type="InterPro" id="IPR058240">
    <property type="entry name" value="rSAM_sf"/>
</dbReference>
<dbReference type="GO" id="GO:0046872">
    <property type="term" value="F:metal ion binding"/>
    <property type="evidence" value="ECO:0007669"/>
    <property type="project" value="UniProtKB-KW"/>
</dbReference>
<dbReference type="PROSITE" id="PS51918">
    <property type="entry name" value="RADICAL_SAM"/>
    <property type="match status" value="1"/>
</dbReference>
<dbReference type="SMART" id="SM00729">
    <property type="entry name" value="Elp3"/>
    <property type="match status" value="1"/>
</dbReference>
<keyword evidence="3" id="KW-0949">S-adenosyl-L-methionine</keyword>
<dbReference type="RefSeq" id="WP_090550304.1">
    <property type="nucleotide sequence ID" value="NZ_FNFP01000001.1"/>
</dbReference>
<keyword evidence="2" id="KW-0004">4Fe-4S</keyword>
<dbReference type="InterPro" id="IPR039661">
    <property type="entry name" value="ELP3"/>
</dbReference>
<dbReference type="EMBL" id="FNFP01000001">
    <property type="protein sequence ID" value="SDK08279.1"/>
    <property type="molecule type" value="Genomic_DNA"/>
</dbReference>
<keyword evidence="9" id="KW-1185">Reference proteome</keyword>
<evidence type="ECO:0000256" key="2">
    <source>
        <dbReference type="ARBA" id="ARBA00022485"/>
    </source>
</evidence>
<proteinExistence type="predicted"/>
<dbReference type="InterPro" id="IPR023404">
    <property type="entry name" value="rSAM_horseshoe"/>
</dbReference>
<protein>
    <recommendedName>
        <fullName evidence="7">Radical SAM core domain-containing protein</fullName>
    </recommendedName>
</protein>
<dbReference type="GO" id="GO:0003824">
    <property type="term" value="F:catalytic activity"/>
    <property type="evidence" value="ECO:0007669"/>
    <property type="project" value="InterPro"/>
</dbReference>
<keyword evidence="6" id="KW-0411">Iron-sulfur</keyword>
<dbReference type="InterPro" id="IPR006638">
    <property type="entry name" value="Elp3/MiaA/NifB-like_rSAM"/>
</dbReference>
<dbReference type="SFLD" id="SFLDG01086">
    <property type="entry name" value="elongater_protein-like"/>
    <property type="match status" value="1"/>
</dbReference>
<feature type="domain" description="Radical SAM core" evidence="7">
    <location>
        <begin position="18"/>
        <end position="260"/>
    </location>
</feature>
<organism evidence="8 9">
    <name type="scientific">Natronincola ferrireducens</name>
    <dbReference type="NCBI Taxonomy" id="393762"/>
    <lineage>
        <taxon>Bacteria</taxon>
        <taxon>Bacillati</taxon>
        <taxon>Bacillota</taxon>
        <taxon>Clostridia</taxon>
        <taxon>Peptostreptococcales</taxon>
        <taxon>Natronincolaceae</taxon>
        <taxon>Natronincola</taxon>
    </lineage>
</organism>
<dbReference type="GO" id="GO:0051539">
    <property type="term" value="F:4 iron, 4 sulfur cluster binding"/>
    <property type="evidence" value="ECO:0007669"/>
    <property type="project" value="UniProtKB-KW"/>
</dbReference>
<dbReference type="AlphaFoldDB" id="A0A1G8YZG3"/>
<dbReference type="Pfam" id="PF04055">
    <property type="entry name" value="Radical_SAM"/>
    <property type="match status" value="1"/>
</dbReference>
<comment type="cofactor">
    <cofactor evidence="1">
        <name>[4Fe-4S] cluster</name>
        <dbReference type="ChEBI" id="CHEBI:49883"/>
    </cofactor>
</comment>
<evidence type="ECO:0000256" key="3">
    <source>
        <dbReference type="ARBA" id="ARBA00022691"/>
    </source>
</evidence>
<dbReference type="STRING" id="393762.SAMN05660472_00693"/>
<dbReference type="SFLD" id="SFLDS00029">
    <property type="entry name" value="Radical_SAM"/>
    <property type="match status" value="1"/>
</dbReference>
<evidence type="ECO:0000313" key="9">
    <source>
        <dbReference type="Proteomes" id="UP000198718"/>
    </source>
</evidence>
<keyword evidence="4" id="KW-0479">Metal-binding</keyword>
<dbReference type="PANTHER" id="PTHR11135">
    <property type="entry name" value="HISTONE ACETYLTRANSFERASE-RELATED"/>
    <property type="match status" value="1"/>
</dbReference>
<keyword evidence="5" id="KW-0408">Iron</keyword>
<dbReference type="InterPro" id="IPR005911">
    <property type="entry name" value="YhcC-like"/>
</dbReference>
<dbReference type="SUPFAM" id="SSF102114">
    <property type="entry name" value="Radical SAM enzymes"/>
    <property type="match status" value="1"/>
</dbReference>
<sequence>MKQEGFLYKTYSQYLREKYGEKVYKLPVNLPLTCPNRDGRLGRGGCSFCAEVGTGFENLPNYYGVRQQLEENMSHIRKKYKAQKFIAYFQNFTNTYLPLEDFKKHIQEALLEDIVEIAISTRPDCISDAYLAFLKEIKEKEDIEISIELGLQTVNYHTLNKINRGHSLAEFIDAVLLIKKYDFEICSHLILNLPWDNKEDVIENAKIMSALKVNQIKLHALYLVKGTIMGEMYERGEFQIISAEEYKDRVITFLEHLDPNIVVQRLIGRAPEENSIFVNWNMSWWKIRDEIHEKMEKNNNYQGKKANYLGGKALSCSQFK</sequence>
<dbReference type="SFLD" id="SFLDG01091">
    <property type="entry name" value="uncharacterized_CHP01210-like"/>
    <property type="match status" value="1"/>
</dbReference>
<dbReference type="Gene3D" id="3.80.30.20">
    <property type="entry name" value="tm_1862 like domain"/>
    <property type="match status" value="1"/>
</dbReference>
<dbReference type="InterPro" id="IPR032432">
    <property type="entry name" value="Radical_SAM_C"/>
</dbReference>
<accession>A0A1G8YZG3</accession>
<dbReference type="Proteomes" id="UP000198718">
    <property type="component" value="Unassembled WGS sequence"/>
</dbReference>
<evidence type="ECO:0000256" key="6">
    <source>
        <dbReference type="ARBA" id="ARBA00023014"/>
    </source>
</evidence>
<evidence type="ECO:0000256" key="4">
    <source>
        <dbReference type="ARBA" id="ARBA00022723"/>
    </source>
</evidence>
<dbReference type="InterPro" id="IPR007197">
    <property type="entry name" value="rSAM"/>
</dbReference>
<dbReference type="Pfam" id="PF16199">
    <property type="entry name" value="Radical_SAM_C"/>
    <property type="match status" value="1"/>
</dbReference>
<evidence type="ECO:0000256" key="5">
    <source>
        <dbReference type="ARBA" id="ARBA00023004"/>
    </source>
</evidence>
<dbReference type="OrthoDB" id="9801689at2"/>
<evidence type="ECO:0000313" key="8">
    <source>
        <dbReference type="EMBL" id="SDK08279.1"/>
    </source>
</evidence>
<dbReference type="NCBIfam" id="TIGR01212">
    <property type="entry name" value="TIGR01212 family radical SAM protein"/>
    <property type="match status" value="1"/>
</dbReference>
<evidence type="ECO:0000256" key="1">
    <source>
        <dbReference type="ARBA" id="ARBA00001966"/>
    </source>
</evidence>
<reference evidence="8 9" key="1">
    <citation type="submission" date="2016-10" db="EMBL/GenBank/DDBJ databases">
        <authorList>
            <person name="de Groot N.N."/>
        </authorList>
    </citation>
    <scope>NUCLEOTIDE SEQUENCE [LARGE SCALE GENOMIC DNA]</scope>
    <source>
        <strain evidence="8 9">DSM 18346</strain>
    </source>
</reference>
<dbReference type="PANTHER" id="PTHR11135:SF1">
    <property type="entry name" value="PROTEIN YHCC"/>
    <property type="match status" value="1"/>
</dbReference>